<evidence type="ECO:0000313" key="2">
    <source>
        <dbReference type="EMBL" id="KAK8596498.1"/>
    </source>
</evidence>
<gene>
    <name evidence="2" type="ORF">V6N12_064984</name>
</gene>
<comment type="caution">
    <text evidence="2">The sequence shown here is derived from an EMBL/GenBank/DDBJ whole genome shotgun (WGS) entry which is preliminary data.</text>
</comment>
<reference evidence="2 3" key="1">
    <citation type="journal article" date="2024" name="G3 (Bethesda)">
        <title>Genome assembly of Hibiscus sabdariffa L. provides insights into metabolisms of medicinal natural products.</title>
        <authorList>
            <person name="Kim T."/>
        </authorList>
    </citation>
    <scope>NUCLEOTIDE SEQUENCE [LARGE SCALE GENOMIC DNA]</scope>
    <source>
        <strain evidence="2">TK-2024</strain>
        <tissue evidence="2">Old leaves</tissue>
    </source>
</reference>
<sequence>MSLKKCASIKKPVVRDKAYLSHSFPLSDSASGSINRCIQSNTTVENVETVVEVEGLQVVPIDTTKAVEVGVYIAEPQVTTTDIAVEDAAVTADMVDSQGVVTEMEAIETIVDMSTQDNMVQSQMNDADKSQAAQNLLQTDGHGSDFSERSALRVMEM</sequence>
<accession>A0ABR2G7R1</accession>
<evidence type="ECO:0000313" key="3">
    <source>
        <dbReference type="Proteomes" id="UP001472677"/>
    </source>
</evidence>
<protein>
    <submittedName>
        <fullName evidence="2">Uncharacterized protein</fullName>
    </submittedName>
</protein>
<dbReference type="EMBL" id="JBBPBM010000002">
    <property type="protein sequence ID" value="KAK8596498.1"/>
    <property type="molecule type" value="Genomic_DNA"/>
</dbReference>
<dbReference type="Proteomes" id="UP001472677">
    <property type="component" value="Unassembled WGS sequence"/>
</dbReference>
<name>A0ABR2G7R1_9ROSI</name>
<feature type="compositionally biased region" description="Basic and acidic residues" evidence="1">
    <location>
        <begin position="142"/>
        <end position="157"/>
    </location>
</feature>
<evidence type="ECO:0000256" key="1">
    <source>
        <dbReference type="SAM" id="MobiDB-lite"/>
    </source>
</evidence>
<proteinExistence type="predicted"/>
<keyword evidence="3" id="KW-1185">Reference proteome</keyword>
<feature type="region of interest" description="Disordered" evidence="1">
    <location>
        <begin position="136"/>
        <end position="157"/>
    </location>
</feature>
<organism evidence="2 3">
    <name type="scientific">Hibiscus sabdariffa</name>
    <name type="common">roselle</name>
    <dbReference type="NCBI Taxonomy" id="183260"/>
    <lineage>
        <taxon>Eukaryota</taxon>
        <taxon>Viridiplantae</taxon>
        <taxon>Streptophyta</taxon>
        <taxon>Embryophyta</taxon>
        <taxon>Tracheophyta</taxon>
        <taxon>Spermatophyta</taxon>
        <taxon>Magnoliopsida</taxon>
        <taxon>eudicotyledons</taxon>
        <taxon>Gunneridae</taxon>
        <taxon>Pentapetalae</taxon>
        <taxon>rosids</taxon>
        <taxon>malvids</taxon>
        <taxon>Malvales</taxon>
        <taxon>Malvaceae</taxon>
        <taxon>Malvoideae</taxon>
        <taxon>Hibiscus</taxon>
    </lineage>
</organism>